<keyword evidence="8 13" id="KW-0175">Coiled coil</keyword>
<dbReference type="FunFam" id="2.10.25.10:FF:000082">
    <property type="entry name" value="Laminin subunit alpha 1"/>
    <property type="match status" value="1"/>
</dbReference>
<gene>
    <name evidence="18" type="primary">LOC109046865</name>
</gene>
<reference evidence="18" key="1">
    <citation type="submission" date="2025-08" db="UniProtKB">
        <authorList>
            <consortium name="RefSeq"/>
        </authorList>
    </citation>
    <scope>IDENTIFICATION</scope>
    <source>
        <tissue evidence="18">Muscle</tissue>
    </source>
</reference>
<keyword evidence="3" id="KW-0272">Extracellular matrix</keyword>
<evidence type="ECO:0000256" key="6">
    <source>
        <dbReference type="ARBA" id="ARBA00022869"/>
    </source>
</evidence>
<evidence type="ECO:0000256" key="9">
    <source>
        <dbReference type="ARBA" id="ARBA00023157"/>
    </source>
</evidence>
<keyword evidence="5" id="KW-0677">Repeat</keyword>
<dbReference type="PROSITE" id="PS51117">
    <property type="entry name" value="LAMININ_NTER"/>
    <property type="match status" value="1"/>
</dbReference>
<organism evidence="18">
    <name type="scientific">Cyprinus carpio</name>
    <name type="common">Common carp</name>
    <dbReference type="NCBI Taxonomy" id="7962"/>
    <lineage>
        <taxon>Eukaryota</taxon>
        <taxon>Metazoa</taxon>
        <taxon>Chordata</taxon>
        <taxon>Craniata</taxon>
        <taxon>Vertebrata</taxon>
        <taxon>Euteleostomi</taxon>
        <taxon>Actinopterygii</taxon>
        <taxon>Neopterygii</taxon>
        <taxon>Teleostei</taxon>
        <taxon>Ostariophysi</taxon>
        <taxon>Cypriniformes</taxon>
        <taxon>Cyprinidae</taxon>
        <taxon>Cyprininae</taxon>
        <taxon>Cyprinus</taxon>
    </lineage>
</organism>
<evidence type="ECO:0000313" key="18">
    <source>
        <dbReference type="RefSeq" id="XP_042567529.1"/>
    </source>
</evidence>
<feature type="domain" description="Laminin EGF-like" evidence="16">
    <location>
        <begin position="427"/>
        <end position="475"/>
    </location>
</feature>
<dbReference type="GO" id="GO:0016477">
    <property type="term" value="P:cell migration"/>
    <property type="evidence" value="ECO:0007669"/>
    <property type="project" value="TreeGrafter"/>
</dbReference>
<comment type="subcellular location">
    <subcellularLocation>
        <location evidence="1">Secreted</location>
        <location evidence="1">Extracellular space</location>
        <location evidence="1">Extracellular matrix</location>
        <location evidence="1">Basement membrane</location>
    </subcellularLocation>
</comment>
<dbReference type="PROSITE" id="PS01248">
    <property type="entry name" value="EGF_LAM_1"/>
    <property type="match status" value="2"/>
</dbReference>
<dbReference type="GO" id="GO:0070831">
    <property type="term" value="P:basement membrane assembly"/>
    <property type="evidence" value="ECO:0007669"/>
    <property type="project" value="TreeGrafter"/>
</dbReference>
<dbReference type="FunFam" id="2.10.25.10:FF:000135">
    <property type="entry name" value="Laminin subunit beta 4"/>
    <property type="match status" value="1"/>
</dbReference>
<dbReference type="KEGG" id="ccar:109046865"/>
<dbReference type="GeneID" id="109046865"/>
<dbReference type="Pfam" id="PF24973">
    <property type="entry name" value="EGF_LMN_ATRN"/>
    <property type="match status" value="1"/>
</dbReference>
<sequence length="1149" mass="125964">MKTWIFLSLAALSAVCVGQQDCWRGACYPAMGDLLLGREQNLRASSTCGLMGSEVVCTPHGQWKMKCCPCDSRNPAAYNAHTIQNVISSAGPNRWWQSKKDVSPVTLQLDLNGMYHLETVLLSFKGPRPDALIIERSKDFGRSWQPVLYMATDCPSTFPQVGTSFPRTFEETYCFTLTSTAADPYRDQKIQFYPLRQFADIDVPNEYKIEVASGFTGLRVNLTQLGSVPSMPGRSLSQFYALREMRVMGSCFCHGHANRCLPDNNLPNTQVSGVCDCQHNTAGVNCDRCDDLHNDLPWKPAENGNTHTCKRCECNDHADRCHFDAERYEATGRRSGGVCDYCTHHTTGPNCERCADYYYRNPLSDIRSPDTCLRCLCSAAGSVNGGQCDAQTGECVCKANVEGDGCDRCKAGYYNLNANNPLGCSKCSCSPGGSVRGVCDQLMGQCECRPRVEGLSCDRCAAGYWNPSSPSGCQPCDCDPVNARSATCDQHTGQCLCRPGIGGRTCSGCPDNTYGDPLIGCRRCDCDPSGTESGGCDKRTGACLCKPGVTGARCDVCSRVHCASFPECPACPSCFFSMNGRLQELMLALEHLSNYQIPSTDTNRRIQTLIDTLTHLQETISVPPESSRALTDNLQRLNQIKSQLNGLTEELASQPRDGDLNHSLDDLQGLLSSLRLEFFTKRDAFTNATGSNNASTFYAIQKSYEKSTDAAKRADTAKDTLKKSEGLSDLKDVQHANTIDLEKLKKDLATRPNLTPTSNKVCGGNRMESCTPELCAGGLCPPDGAPPCGAEEPCAGALPNANKAFQDADEVKAKLQDLNNKITQAAAQIQEAQNSTNRVRLSTDELANQIKQVQANVDKDLKNTKDFINNLKDFLSEPHSDPNEVQRVCEAILDAQVPLSMEKLKQKLKELQNLASSLPNSSRVLENSREQLENGRHLLEEANNTRDAAFSIQQEADSILEKMGDNEAIFKELEDKIHQSVVIANNIKNDVKQIEDVLPPAEQGIVGVAELLDEMRPLLDGLKKDATTGTTHANEAQDQANSAQDEAEQAAEELEELKEEFERMKRTVAANTEMGEDSARLQALQKEAESLMTDTNDIMQALKDKEASIRQGAAELQQNAARLTGLDDQVKKLRDDIRYKVTSLNICQG</sequence>
<evidence type="ECO:0000256" key="12">
    <source>
        <dbReference type="PROSITE-ProRule" id="PRU00460"/>
    </source>
</evidence>
<dbReference type="InterPro" id="IPR056558">
    <property type="entry name" value="LAMB1-4_helical"/>
</dbReference>
<evidence type="ECO:0000256" key="8">
    <source>
        <dbReference type="ARBA" id="ARBA00023054"/>
    </source>
</evidence>
<feature type="disulfide bond" evidence="12">
    <location>
        <begin position="478"/>
        <end position="495"/>
    </location>
</feature>
<feature type="disulfide bond" evidence="12">
    <location>
        <begin position="427"/>
        <end position="439"/>
    </location>
</feature>
<dbReference type="CDD" id="cd00055">
    <property type="entry name" value="EGF_Lam"/>
    <property type="match status" value="6"/>
</dbReference>
<dbReference type="PANTHER" id="PTHR10574">
    <property type="entry name" value="NETRIN/LAMININ-RELATED"/>
    <property type="match status" value="1"/>
</dbReference>
<accession>A0A9Q9VM25</accession>
<feature type="disulfide bond" evidence="12">
    <location>
        <begin position="545"/>
        <end position="554"/>
    </location>
</feature>
<evidence type="ECO:0000256" key="7">
    <source>
        <dbReference type="ARBA" id="ARBA00022889"/>
    </source>
</evidence>
<keyword evidence="9 12" id="KW-1015">Disulfide bond</keyword>
<feature type="domain" description="Laminin N-terminal" evidence="17">
    <location>
        <begin position="23"/>
        <end position="250"/>
    </location>
</feature>
<dbReference type="Pfam" id="PF00055">
    <property type="entry name" value="Laminin_N"/>
    <property type="match status" value="1"/>
</dbReference>
<evidence type="ECO:0000259" key="17">
    <source>
        <dbReference type="PROSITE" id="PS51117"/>
    </source>
</evidence>
<name>A0A9Q9VM25_CYPCA</name>
<evidence type="ECO:0000256" key="13">
    <source>
        <dbReference type="SAM" id="Coils"/>
    </source>
</evidence>
<dbReference type="PANTHER" id="PTHR10574:SF268">
    <property type="entry name" value="LAMININ SUBUNIT BETA-3"/>
    <property type="match status" value="1"/>
</dbReference>
<feature type="disulfide bond" evidence="12">
    <location>
        <begin position="448"/>
        <end position="457"/>
    </location>
</feature>
<dbReference type="RefSeq" id="XP_042567529.1">
    <property type="nucleotide sequence ID" value="XM_042711595.1"/>
</dbReference>
<dbReference type="GO" id="GO:0034446">
    <property type="term" value="P:substrate adhesion-dependent cell spreading"/>
    <property type="evidence" value="ECO:0007669"/>
    <property type="project" value="TreeGrafter"/>
</dbReference>
<evidence type="ECO:0000256" key="14">
    <source>
        <dbReference type="SAM" id="MobiDB-lite"/>
    </source>
</evidence>
<evidence type="ECO:0000256" key="15">
    <source>
        <dbReference type="SAM" id="SignalP"/>
    </source>
</evidence>
<dbReference type="OrthoDB" id="8545473at2759"/>
<feature type="signal peptide" evidence="15">
    <location>
        <begin position="1"/>
        <end position="18"/>
    </location>
</feature>
<keyword evidence="4 15" id="KW-0732">Signal</keyword>
<evidence type="ECO:0000256" key="2">
    <source>
        <dbReference type="ARBA" id="ARBA00022525"/>
    </source>
</evidence>
<feature type="domain" description="Laminin EGF-like" evidence="16">
    <location>
        <begin position="476"/>
        <end position="523"/>
    </location>
</feature>
<dbReference type="InterPro" id="IPR008211">
    <property type="entry name" value="Laminin_N"/>
</dbReference>
<proteinExistence type="predicted"/>
<feature type="disulfide bond" evidence="12">
    <location>
        <begin position="524"/>
        <end position="536"/>
    </location>
</feature>
<dbReference type="Pfam" id="PF23219">
    <property type="entry name" value="LAMB1"/>
    <property type="match status" value="1"/>
</dbReference>
<dbReference type="GO" id="GO:0043256">
    <property type="term" value="C:laminin complex"/>
    <property type="evidence" value="ECO:0007669"/>
    <property type="project" value="TreeGrafter"/>
</dbReference>
<dbReference type="AlphaFoldDB" id="A0A9Q9VM25"/>
<dbReference type="GO" id="GO:0009888">
    <property type="term" value="P:tissue development"/>
    <property type="evidence" value="ECO:0007669"/>
    <property type="project" value="TreeGrafter"/>
</dbReference>
<feature type="disulfide bond" evidence="12">
    <location>
        <begin position="397"/>
        <end position="406"/>
    </location>
</feature>
<dbReference type="Proteomes" id="UP001155660">
    <property type="component" value="Chromosome A22"/>
</dbReference>
<evidence type="ECO:0000256" key="4">
    <source>
        <dbReference type="ARBA" id="ARBA00022729"/>
    </source>
</evidence>
<evidence type="ECO:0000256" key="3">
    <source>
        <dbReference type="ARBA" id="ARBA00022530"/>
    </source>
</evidence>
<dbReference type="PROSITE" id="PS50027">
    <property type="entry name" value="EGF_LAM_2"/>
    <property type="match status" value="4"/>
</dbReference>
<keyword evidence="10" id="KW-0325">Glycoprotein</keyword>
<evidence type="ECO:0000259" key="16">
    <source>
        <dbReference type="PROSITE" id="PS50027"/>
    </source>
</evidence>
<evidence type="ECO:0000256" key="5">
    <source>
        <dbReference type="ARBA" id="ARBA00022737"/>
    </source>
</evidence>
<keyword evidence="7" id="KW-0130">Cell adhesion</keyword>
<feature type="coiled-coil region" evidence="13">
    <location>
        <begin position="801"/>
        <end position="835"/>
    </location>
</feature>
<dbReference type="GO" id="GO:0007411">
    <property type="term" value="P:axon guidance"/>
    <property type="evidence" value="ECO:0007669"/>
    <property type="project" value="TreeGrafter"/>
</dbReference>
<feature type="disulfide bond" evidence="12">
    <location>
        <begin position="526"/>
        <end position="543"/>
    </location>
</feature>
<feature type="domain" description="Laminin EGF-like" evidence="16">
    <location>
        <begin position="375"/>
        <end position="426"/>
    </location>
</feature>
<dbReference type="FunFam" id="2.60.120.260:FF:000073">
    <property type="entry name" value="Laminin subunit beta 3"/>
    <property type="match status" value="1"/>
</dbReference>
<feature type="disulfide bond" evidence="12">
    <location>
        <begin position="476"/>
        <end position="488"/>
    </location>
</feature>
<dbReference type="FunFam" id="2.10.25.10:FF:000084">
    <property type="entry name" value="Laminin subunit alpha 3"/>
    <property type="match status" value="1"/>
</dbReference>
<keyword evidence="2" id="KW-0964">Secreted</keyword>
<feature type="compositionally biased region" description="Low complexity" evidence="14">
    <location>
        <begin position="1033"/>
        <end position="1044"/>
    </location>
</feature>
<feature type="chain" id="PRO_5040265849" evidence="15">
    <location>
        <begin position="19"/>
        <end position="1149"/>
    </location>
</feature>
<dbReference type="InterPro" id="IPR056863">
    <property type="entry name" value="LMN_ATRN_NET-like_EGF"/>
</dbReference>
<protein>
    <submittedName>
        <fullName evidence="18">Laminin subunit beta-3-like</fullName>
    </submittedName>
</protein>
<feature type="domain" description="Laminin EGF-like" evidence="16">
    <location>
        <begin position="524"/>
        <end position="570"/>
    </location>
</feature>
<evidence type="ECO:0000256" key="11">
    <source>
        <dbReference type="ARBA" id="ARBA00023292"/>
    </source>
</evidence>
<dbReference type="GO" id="GO:0009887">
    <property type="term" value="P:animal organ morphogenesis"/>
    <property type="evidence" value="ECO:0007669"/>
    <property type="project" value="TreeGrafter"/>
</dbReference>
<feature type="coiled-coil region" evidence="13">
    <location>
        <begin position="901"/>
        <end position="945"/>
    </location>
</feature>
<dbReference type="SMART" id="SM00136">
    <property type="entry name" value="LamNT"/>
    <property type="match status" value="1"/>
</dbReference>
<comment type="caution">
    <text evidence="12">Lacks conserved residue(s) required for the propagation of feature annotation.</text>
</comment>
<evidence type="ECO:0000256" key="10">
    <source>
        <dbReference type="ARBA" id="ARBA00023180"/>
    </source>
</evidence>
<dbReference type="InterPro" id="IPR002049">
    <property type="entry name" value="LE_dom"/>
</dbReference>
<evidence type="ECO:0000256" key="1">
    <source>
        <dbReference type="ARBA" id="ARBA00004302"/>
    </source>
</evidence>
<dbReference type="InterPro" id="IPR050440">
    <property type="entry name" value="Laminin/Netrin_ECM"/>
</dbReference>
<dbReference type="Pfam" id="PF00053">
    <property type="entry name" value="EGF_laminin"/>
    <property type="match status" value="5"/>
</dbReference>
<keyword evidence="11 12" id="KW-0424">Laminin EGF-like domain</keyword>
<feature type="region of interest" description="Disordered" evidence="14">
    <location>
        <begin position="1024"/>
        <end position="1047"/>
    </location>
</feature>
<feature type="disulfide bond" evidence="12">
    <location>
        <begin position="429"/>
        <end position="446"/>
    </location>
</feature>
<keyword evidence="6" id="KW-0084">Basement membrane</keyword>
<dbReference type="SMART" id="SM00180">
    <property type="entry name" value="EGF_Lam"/>
    <property type="match status" value="6"/>
</dbReference>
<feature type="disulfide bond" evidence="12">
    <location>
        <begin position="497"/>
        <end position="506"/>
    </location>
</feature>
<dbReference type="SMR" id="A0A9Q9VM25"/>